<organism evidence="2 3">
    <name type="scientific">Dreissena polymorpha</name>
    <name type="common">Zebra mussel</name>
    <name type="synonym">Mytilus polymorpha</name>
    <dbReference type="NCBI Taxonomy" id="45954"/>
    <lineage>
        <taxon>Eukaryota</taxon>
        <taxon>Metazoa</taxon>
        <taxon>Spiralia</taxon>
        <taxon>Lophotrochozoa</taxon>
        <taxon>Mollusca</taxon>
        <taxon>Bivalvia</taxon>
        <taxon>Autobranchia</taxon>
        <taxon>Heteroconchia</taxon>
        <taxon>Euheterodonta</taxon>
        <taxon>Imparidentia</taxon>
        <taxon>Neoheterodontei</taxon>
        <taxon>Myida</taxon>
        <taxon>Dreissenoidea</taxon>
        <taxon>Dreissenidae</taxon>
        <taxon>Dreissena</taxon>
    </lineage>
</organism>
<gene>
    <name evidence="2" type="ORF">DPMN_082356</name>
</gene>
<dbReference type="AlphaFoldDB" id="A0A9D4BIS0"/>
<evidence type="ECO:0000256" key="1">
    <source>
        <dbReference type="SAM" id="MobiDB-lite"/>
    </source>
</evidence>
<proteinExistence type="predicted"/>
<keyword evidence="3" id="KW-1185">Reference proteome</keyword>
<dbReference type="OrthoDB" id="6160770at2759"/>
<accession>A0A9D4BIS0</accession>
<name>A0A9D4BIS0_DREPO</name>
<reference evidence="2" key="1">
    <citation type="journal article" date="2019" name="bioRxiv">
        <title>The Genome of the Zebra Mussel, Dreissena polymorpha: A Resource for Invasive Species Research.</title>
        <authorList>
            <person name="McCartney M.A."/>
            <person name="Auch B."/>
            <person name="Kono T."/>
            <person name="Mallez S."/>
            <person name="Zhang Y."/>
            <person name="Obille A."/>
            <person name="Becker A."/>
            <person name="Abrahante J.E."/>
            <person name="Garbe J."/>
            <person name="Badalamenti J.P."/>
            <person name="Herman A."/>
            <person name="Mangelson H."/>
            <person name="Liachko I."/>
            <person name="Sullivan S."/>
            <person name="Sone E.D."/>
            <person name="Koren S."/>
            <person name="Silverstein K.A.T."/>
            <person name="Beckman K.B."/>
            <person name="Gohl D.M."/>
        </authorList>
    </citation>
    <scope>NUCLEOTIDE SEQUENCE</scope>
    <source>
        <strain evidence="2">Duluth1</strain>
        <tissue evidence="2">Whole animal</tissue>
    </source>
</reference>
<dbReference type="Proteomes" id="UP000828390">
    <property type="component" value="Unassembled WGS sequence"/>
</dbReference>
<dbReference type="Gene3D" id="2.80.10.70">
    <property type="entry name" value="Spindlin/Ssty"/>
    <property type="match status" value="1"/>
</dbReference>
<protein>
    <submittedName>
        <fullName evidence="2">Uncharacterized protein</fullName>
    </submittedName>
</protein>
<evidence type="ECO:0000313" key="3">
    <source>
        <dbReference type="Proteomes" id="UP000828390"/>
    </source>
</evidence>
<feature type="compositionally biased region" description="Basic residues" evidence="1">
    <location>
        <begin position="64"/>
        <end position="73"/>
    </location>
</feature>
<sequence length="116" mass="13276">MSESYSPQGAQDFYYDFWGQVSEPEPEAEQPDAEYNASQDLFVSPVKKAGSSVRKRDSPSSSRVFKRKAPKRRRTSSIIVPGYSDWYNIKYSGDPAIYTYQLLKDYSQGDLELLVQ</sequence>
<dbReference type="EMBL" id="JAIWYP010000016">
    <property type="protein sequence ID" value="KAH3694913.1"/>
    <property type="molecule type" value="Genomic_DNA"/>
</dbReference>
<dbReference type="InterPro" id="IPR042567">
    <property type="entry name" value="SPIN/Ssty_sf"/>
</dbReference>
<feature type="region of interest" description="Disordered" evidence="1">
    <location>
        <begin position="24"/>
        <end position="73"/>
    </location>
</feature>
<evidence type="ECO:0000313" key="2">
    <source>
        <dbReference type="EMBL" id="KAH3694913.1"/>
    </source>
</evidence>
<comment type="caution">
    <text evidence="2">The sequence shown here is derived from an EMBL/GenBank/DDBJ whole genome shotgun (WGS) entry which is preliminary data.</text>
</comment>
<reference evidence="2" key="2">
    <citation type="submission" date="2020-11" db="EMBL/GenBank/DDBJ databases">
        <authorList>
            <person name="McCartney M.A."/>
            <person name="Auch B."/>
            <person name="Kono T."/>
            <person name="Mallez S."/>
            <person name="Becker A."/>
            <person name="Gohl D.M."/>
            <person name="Silverstein K.A.T."/>
            <person name="Koren S."/>
            <person name="Bechman K.B."/>
            <person name="Herman A."/>
            <person name="Abrahante J.E."/>
            <person name="Garbe J."/>
        </authorList>
    </citation>
    <scope>NUCLEOTIDE SEQUENCE</scope>
    <source>
        <strain evidence="2">Duluth1</strain>
        <tissue evidence="2">Whole animal</tissue>
    </source>
</reference>